<organism evidence="2 3">
    <name type="scientific">Pseudoalteromonas piscicida</name>
    <dbReference type="NCBI Taxonomy" id="43662"/>
    <lineage>
        <taxon>Bacteria</taxon>
        <taxon>Pseudomonadati</taxon>
        <taxon>Pseudomonadota</taxon>
        <taxon>Gammaproteobacteria</taxon>
        <taxon>Alteromonadales</taxon>
        <taxon>Pseudoalteromonadaceae</taxon>
        <taxon>Pseudoalteromonas</taxon>
    </lineage>
</organism>
<dbReference type="EMBL" id="NKHF01000007">
    <property type="protein sequence ID" value="PCK33424.1"/>
    <property type="molecule type" value="Genomic_DNA"/>
</dbReference>
<comment type="caution">
    <text evidence="2">The sequence shown here is derived from an EMBL/GenBank/DDBJ whole genome shotgun (WGS) entry which is preliminary data.</text>
</comment>
<dbReference type="RefSeq" id="WP_099640374.1">
    <property type="nucleotide sequence ID" value="NZ_NKHF01000007.1"/>
</dbReference>
<proteinExistence type="predicted"/>
<keyword evidence="1" id="KW-0732">Signal</keyword>
<gene>
    <name evidence="2" type="ORF">CEX98_01475</name>
</gene>
<evidence type="ECO:0000313" key="2">
    <source>
        <dbReference type="EMBL" id="PCK33424.1"/>
    </source>
</evidence>
<keyword evidence="3" id="KW-1185">Reference proteome</keyword>
<accession>A0A2A5JVC1</accession>
<name>A0A2A5JVC1_PSEO7</name>
<reference evidence="3" key="1">
    <citation type="journal article" date="2019" name="Genome Announc.">
        <title>Draft Genome Sequence of Pseudoalteromonas piscicida Strain 36Y ROTHPW, an Hypersaline Seawater Isolate from the South Coast of Sonora, Mexico.</title>
        <authorList>
            <person name="Sanchez-Diaz R."/>
            <person name="Molina-Garza Z.J."/>
            <person name="Cruz-Suarez L.E."/>
            <person name="Selvin J."/>
            <person name="Kiran G.S."/>
            <person name="Ibarra-Gamez J.C."/>
            <person name="Gomez-Gil B."/>
            <person name="Galaviz-Silva L."/>
        </authorList>
    </citation>
    <scope>NUCLEOTIDE SEQUENCE [LARGE SCALE GENOMIC DNA]</scope>
    <source>
        <strain evidence="3">36Y_RITHPW</strain>
    </source>
</reference>
<protein>
    <submittedName>
        <fullName evidence="2">Uncharacterized protein</fullName>
    </submittedName>
</protein>
<dbReference type="AlphaFoldDB" id="A0A2A5JVC1"/>
<dbReference type="OrthoDB" id="5771434at2"/>
<feature type="signal peptide" evidence="1">
    <location>
        <begin position="1"/>
        <end position="22"/>
    </location>
</feature>
<feature type="chain" id="PRO_5012653106" evidence="1">
    <location>
        <begin position="23"/>
        <end position="281"/>
    </location>
</feature>
<sequence>MRHTRLLLILFYIVTYATTAQANTVKDREPTKLPTGIWVGLSNHINKEVTALRISKQGPHGFIHASILSTLSNVVSYKFTDKDIDCDKYFCHINMVDDKNNSISLRTFLDPVWNTIKVTELDPDGYSDTPTVQAYELHRVENLAILDTYIKNIRKRQPLISQSEFAGNWVGYTKNENLAVTNDYLVNLYIREDGHAELESYLLRSITSIARSEFSITHQQHDDKYIDIEVESLAGLCLGAAKLTLSKVTNDSINGYYRCLHHRHKTMLNEGLVELYRNNTQ</sequence>
<evidence type="ECO:0000313" key="3">
    <source>
        <dbReference type="Proteomes" id="UP000228621"/>
    </source>
</evidence>
<dbReference type="Proteomes" id="UP000228621">
    <property type="component" value="Unassembled WGS sequence"/>
</dbReference>
<evidence type="ECO:0000256" key="1">
    <source>
        <dbReference type="SAM" id="SignalP"/>
    </source>
</evidence>